<name>A0A3A9KHF4_9BACI</name>
<evidence type="ECO:0000256" key="2">
    <source>
        <dbReference type="SAM" id="SignalP"/>
    </source>
</evidence>
<gene>
    <name evidence="4" type="ORF">CR203_11305</name>
</gene>
<dbReference type="PROSITE" id="PS51257">
    <property type="entry name" value="PROKAR_LIPOPROTEIN"/>
    <property type="match status" value="1"/>
</dbReference>
<dbReference type="InterPro" id="IPR002372">
    <property type="entry name" value="PQQ_rpt_dom"/>
</dbReference>
<evidence type="ECO:0000256" key="1">
    <source>
        <dbReference type="SAM" id="MobiDB-lite"/>
    </source>
</evidence>
<accession>A0A3A9KHF4</accession>
<dbReference type="InterPro" id="IPR011047">
    <property type="entry name" value="Quinoprotein_ADH-like_sf"/>
</dbReference>
<keyword evidence="5" id="KW-1185">Reference proteome</keyword>
<dbReference type="OrthoDB" id="105314at2"/>
<dbReference type="PANTHER" id="PTHR34512">
    <property type="entry name" value="CELL SURFACE PROTEIN"/>
    <property type="match status" value="1"/>
</dbReference>
<dbReference type="InterPro" id="IPR015943">
    <property type="entry name" value="WD40/YVTN_repeat-like_dom_sf"/>
</dbReference>
<dbReference type="Pfam" id="PF13360">
    <property type="entry name" value="PQQ_2"/>
    <property type="match status" value="1"/>
</dbReference>
<feature type="signal peptide" evidence="2">
    <location>
        <begin position="1"/>
        <end position="20"/>
    </location>
</feature>
<dbReference type="AlphaFoldDB" id="A0A3A9KHF4"/>
<feature type="chain" id="PRO_5038332954" evidence="2">
    <location>
        <begin position="21"/>
        <end position="554"/>
    </location>
</feature>
<evidence type="ECO:0000313" key="5">
    <source>
        <dbReference type="Proteomes" id="UP000281498"/>
    </source>
</evidence>
<dbReference type="RefSeq" id="WP_110937419.1">
    <property type="nucleotide sequence ID" value="NZ_KZ614146.1"/>
</dbReference>
<dbReference type="EMBL" id="PDOE01000004">
    <property type="protein sequence ID" value="RKL67095.1"/>
    <property type="molecule type" value="Genomic_DNA"/>
</dbReference>
<dbReference type="Gene3D" id="2.130.10.10">
    <property type="entry name" value="YVTN repeat-like/Quinoprotein amine dehydrogenase"/>
    <property type="match status" value="1"/>
</dbReference>
<feature type="region of interest" description="Disordered" evidence="1">
    <location>
        <begin position="30"/>
        <end position="63"/>
    </location>
</feature>
<evidence type="ECO:0000259" key="3">
    <source>
        <dbReference type="Pfam" id="PF13360"/>
    </source>
</evidence>
<sequence length="554" mass="61741">MKRCCLYLVCSWILIGAACSNSDEVVVSEDNNENVDKQQSGNVIVEESLDEPVEEDTEDQSEEPMEVLFEAIDIESYRHENIHFEVNGEKELEQRSPEDIIFPEVYTEVEGVLTFRGGPLRDSPSYGTISATEMELEEQWDFTTSANPDWGGGAGWTGQPAIVKWDNEIKQQMNIKEKFKEKDNFVEVIQGSLDGHVYFIDLETGEQTRNPIAIKNPIKGSLSIDSRGYPLLYLGDGIPQHEKFGFYIFSLIDSKLLHYIPGRDEFAYRDWGAFDGSALINRHSDSLVVGGENGVFYNVALNTDFDKEQGTIAIDPEISNMRYKIEGNDYQGIENSVAIFKNIAYFADNGGSIVSIDLENNHPVWGLPSLDDTDASIVVDVVDDTPHLYTASEVDIQGRNGNAYLRKIHGLTGEVIWEKSYPAFYNPDVNGGVLATPVLGKGNMGDLIVFTIARHRSTNEGIMVALDRQTGEEKWRWHMEQYAWSSAVAVYDKAGNGFLVQADSTGNVHIIDGDTGKVLTAKNFGYNIEASPAIYNDSIIFASRGGLIHHVKIK</sequence>
<dbReference type="PANTHER" id="PTHR34512:SF30">
    <property type="entry name" value="OUTER MEMBRANE PROTEIN ASSEMBLY FACTOR BAMB"/>
    <property type="match status" value="1"/>
</dbReference>
<feature type="compositionally biased region" description="Acidic residues" evidence="1">
    <location>
        <begin position="47"/>
        <end position="63"/>
    </location>
</feature>
<dbReference type="SUPFAM" id="SSF50998">
    <property type="entry name" value="Quinoprotein alcohol dehydrogenase-like"/>
    <property type="match status" value="2"/>
</dbReference>
<comment type="caution">
    <text evidence="4">The sequence shown here is derived from an EMBL/GenBank/DDBJ whole genome shotgun (WGS) entry which is preliminary data.</text>
</comment>
<reference evidence="4 5" key="1">
    <citation type="submission" date="2017-10" db="EMBL/GenBank/DDBJ databases">
        <title>Bacillus sp. nov., a halophilic bacterium isolated from a Keqin Lake.</title>
        <authorList>
            <person name="Wang H."/>
        </authorList>
    </citation>
    <scope>NUCLEOTIDE SEQUENCE [LARGE SCALE GENOMIC DNA]</scope>
    <source>
        <strain evidence="4 5">KCTC 13187</strain>
    </source>
</reference>
<dbReference type="Proteomes" id="UP000281498">
    <property type="component" value="Unassembled WGS sequence"/>
</dbReference>
<evidence type="ECO:0000313" key="4">
    <source>
        <dbReference type="EMBL" id="RKL67095.1"/>
    </source>
</evidence>
<organism evidence="4 5">
    <name type="scientific">Salipaludibacillus neizhouensis</name>
    <dbReference type="NCBI Taxonomy" id="885475"/>
    <lineage>
        <taxon>Bacteria</taxon>
        <taxon>Bacillati</taxon>
        <taxon>Bacillota</taxon>
        <taxon>Bacilli</taxon>
        <taxon>Bacillales</taxon>
        <taxon>Bacillaceae</taxon>
    </lineage>
</organism>
<keyword evidence="2" id="KW-0732">Signal</keyword>
<proteinExistence type="predicted"/>
<protein>
    <submittedName>
        <fullName evidence="4">Pyrrolo-quinoline quinone</fullName>
    </submittedName>
</protein>
<feature type="domain" description="Pyrrolo-quinoline quinone repeat" evidence="3">
    <location>
        <begin position="460"/>
        <end position="546"/>
    </location>
</feature>